<evidence type="ECO:0000256" key="6">
    <source>
        <dbReference type="ARBA" id="ARBA00022538"/>
    </source>
</evidence>
<keyword evidence="17" id="KW-1185">Reference proteome</keyword>
<dbReference type="GO" id="GO:0015079">
    <property type="term" value="F:potassium ion transmembrane transporter activity"/>
    <property type="evidence" value="ECO:0007669"/>
    <property type="project" value="UniProtKB-UniRule"/>
</dbReference>
<dbReference type="EMBL" id="JMTK01000001">
    <property type="protein sequence ID" value="KJZ82452.1"/>
    <property type="molecule type" value="Genomic_DNA"/>
</dbReference>
<keyword evidence="9 13" id="KW-0630">Potassium</keyword>
<dbReference type="GO" id="GO:0015293">
    <property type="term" value="F:symporter activity"/>
    <property type="evidence" value="ECO:0007669"/>
    <property type="project" value="UniProtKB-UniRule"/>
</dbReference>
<protein>
    <recommendedName>
        <fullName evidence="13">Probable potassium transport system protein Kup</fullName>
    </recommendedName>
</protein>
<comment type="similarity">
    <text evidence="2 13">Belongs to the HAK/KUP transporter (TC 2.A.72) family.</text>
</comment>
<organism evidence="16 17">
    <name type="scientific">Candidatus Liberibacter solanacearum</name>
    <dbReference type="NCBI Taxonomy" id="556287"/>
    <lineage>
        <taxon>Bacteria</taxon>
        <taxon>Pseudomonadati</taxon>
        <taxon>Pseudomonadota</taxon>
        <taxon>Alphaproteobacteria</taxon>
        <taxon>Hyphomicrobiales</taxon>
        <taxon>Rhizobiaceae</taxon>
        <taxon>Liberibacter</taxon>
    </lineage>
</organism>
<dbReference type="Pfam" id="PF22776">
    <property type="entry name" value="K_trans_C"/>
    <property type="match status" value="1"/>
</dbReference>
<dbReference type="InterPro" id="IPR023051">
    <property type="entry name" value="Kup"/>
</dbReference>
<feature type="transmembrane region" description="Helical" evidence="13">
    <location>
        <begin position="251"/>
        <end position="273"/>
    </location>
</feature>
<dbReference type="PATRIC" id="fig|556287.9.peg.57"/>
<evidence type="ECO:0000256" key="10">
    <source>
        <dbReference type="ARBA" id="ARBA00022989"/>
    </source>
</evidence>
<evidence type="ECO:0000256" key="8">
    <source>
        <dbReference type="ARBA" id="ARBA00022847"/>
    </source>
</evidence>
<accession>A0A094Z4F9</accession>
<dbReference type="Proteomes" id="UP000033731">
    <property type="component" value="Unassembled WGS sequence"/>
</dbReference>
<keyword evidence="3 13" id="KW-0813">Transport</keyword>
<feature type="transmembrane region" description="Helical" evidence="13">
    <location>
        <begin position="50"/>
        <end position="73"/>
    </location>
</feature>
<evidence type="ECO:0000259" key="14">
    <source>
        <dbReference type="Pfam" id="PF02705"/>
    </source>
</evidence>
<proteinExistence type="inferred from homology"/>
<evidence type="ECO:0000313" key="16">
    <source>
        <dbReference type="EMBL" id="KJZ82452.1"/>
    </source>
</evidence>
<dbReference type="GO" id="GO:0005886">
    <property type="term" value="C:plasma membrane"/>
    <property type="evidence" value="ECO:0007669"/>
    <property type="project" value="UniProtKB-SubCell"/>
</dbReference>
<evidence type="ECO:0000256" key="2">
    <source>
        <dbReference type="ARBA" id="ARBA00007019"/>
    </source>
</evidence>
<dbReference type="PANTHER" id="PTHR30540:SF79">
    <property type="entry name" value="LOW AFFINITY POTASSIUM TRANSPORT SYSTEM PROTEIN KUP"/>
    <property type="match status" value="1"/>
</dbReference>
<keyword evidence="12 13" id="KW-0472">Membrane</keyword>
<feature type="transmembrane region" description="Helical" evidence="13">
    <location>
        <begin position="368"/>
        <end position="390"/>
    </location>
</feature>
<sequence>MNTCREDLQKNNRNPFYLMFESIGVVYGDIGTSVLYAFKEALKTMNHTSLVGRVEVIGLVSLMIWILTIIVTIKYVLLLLRADNGGEGGILSLLALLLKKIPQHSTILIVLGLIGFALFIGDTMVTPALSVLSAVEGIRYITPELDSFIILIALGILILLFMIQSHGTQGIACFFSPIMVIWLLMITISGLIHISDDWGILAAFNPLYALYMVVGKGSVSLLVLASVFLTITGAEALYADLGHFGRKPIQYAWMIIFPALTINYLGQGALVLANPEAIADPFYMMFAGWFLPFAILMATCATVIASQAVITGTFSLTRQAIHLGFLPPMKIFFTSETLKGQMFLPSINLFMFLGVMVFVIGFKNSESLVSAYGISVSGTMVISTIMFSVFSRVYWKWKLSKVIIFILPLLLIEITFLGANLLRLFDRGYVPLLIATLFIVIMWTWRRGTNLLSTLTRHTDIPVHSFILSIEKSSQKVSGTAIFLTSDSEAVPDALLQNIKHNHVLHEQNIILTINTANQPRLPKEERFICEKISESFSRIQLFFGYMEEQNVSQALADLRNNGLKFEIMNTSFYLGRRKLVPISRSGMPNWQDNLFIMMFAYAEDPSDYFYLPANRVVEIVSHVNI</sequence>
<dbReference type="InterPro" id="IPR003855">
    <property type="entry name" value="K+_transporter"/>
</dbReference>
<dbReference type="InterPro" id="IPR053952">
    <property type="entry name" value="K_trans_C"/>
</dbReference>
<dbReference type="RefSeq" id="WP_034441465.1">
    <property type="nucleotide sequence ID" value="NZ_JMTK01000001.1"/>
</dbReference>
<feature type="transmembrane region" description="Helical" evidence="13">
    <location>
        <begin position="16"/>
        <end position="38"/>
    </location>
</feature>
<keyword evidence="4 13" id="KW-1003">Cell membrane</keyword>
<evidence type="ECO:0000256" key="3">
    <source>
        <dbReference type="ARBA" id="ARBA00022448"/>
    </source>
</evidence>
<feature type="transmembrane region" description="Helical" evidence="13">
    <location>
        <begin position="105"/>
        <end position="125"/>
    </location>
</feature>
<evidence type="ECO:0000256" key="1">
    <source>
        <dbReference type="ARBA" id="ARBA00004141"/>
    </source>
</evidence>
<dbReference type="AlphaFoldDB" id="A0A094Z4F9"/>
<comment type="catalytic activity">
    <reaction evidence="13">
        <text>K(+)(in) + H(+)(in) = K(+)(out) + H(+)(out)</text>
        <dbReference type="Rhea" id="RHEA:28490"/>
        <dbReference type="ChEBI" id="CHEBI:15378"/>
        <dbReference type="ChEBI" id="CHEBI:29103"/>
    </reaction>
</comment>
<feature type="transmembrane region" description="Helical" evidence="13">
    <location>
        <begin position="428"/>
        <end position="445"/>
    </location>
</feature>
<feature type="transmembrane region" description="Helical" evidence="13">
    <location>
        <begin position="402"/>
        <end position="422"/>
    </location>
</feature>
<feature type="domain" description="K+ potassium transporter integral membrane" evidence="14">
    <location>
        <begin position="18"/>
        <end position="467"/>
    </location>
</feature>
<feature type="transmembrane region" description="Helical" evidence="13">
    <location>
        <begin position="342"/>
        <end position="362"/>
    </location>
</feature>
<keyword evidence="11 13" id="KW-0406">Ion transport</keyword>
<dbReference type="PANTHER" id="PTHR30540">
    <property type="entry name" value="OSMOTIC STRESS POTASSIUM TRANSPORTER"/>
    <property type="match status" value="1"/>
</dbReference>
<evidence type="ECO:0000256" key="4">
    <source>
        <dbReference type="ARBA" id="ARBA00022475"/>
    </source>
</evidence>
<feature type="domain" description="K+ potassium transporter C-terminal" evidence="15">
    <location>
        <begin position="478"/>
        <end position="626"/>
    </location>
</feature>
<evidence type="ECO:0000259" key="15">
    <source>
        <dbReference type="Pfam" id="PF22776"/>
    </source>
</evidence>
<dbReference type="InterPro" id="IPR053951">
    <property type="entry name" value="K_trans_N"/>
</dbReference>
<evidence type="ECO:0000256" key="5">
    <source>
        <dbReference type="ARBA" id="ARBA00022519"/>
    </source>
</evidence>
<evidence type="ECO:0000256" key="7">
    <source>
        <dbReference type="ARBA" id="ARBA00022692"/>
    </source>
</evidence>
<evidence type="ECO:0000256" key="12">
    <source>
        <dbReference type="ARBA" id="ARBA00023136"/>
    </source>
</evidence>
<feature type="transmembrane region" description="Helical" evidence="13">
    <location>
        <begin position="145"/>
        <end position="163"/>
    </location>
</feature>
<comment type="subcellular location">
    <subcellularLocation>
        <location evidence="13">Cell membrane</location>
        <topology evidence="13">Multi-pass membrane protein</topology>
    </subcellularLocation>
    <subcellularLocation>
        <location evidence="1">Membrane</location>
        <topology evidence="1">Multi-pass membrane protein</topology>
    </subcellularLocation>
</comment>
<name>A0A094Z4F9_9HYPH</name>
<evidence type="ECO:0000313" key="17">
    <source>
        <dbReference type="Proteomes" id="UP000033731"/>
    </source>
</evidence>
<gene>
    <name evidence="13" type="primary">kup</name>
    <name evidence="16" type="ORF">DJ66_0059</name>
</gene>
<evidence type="ECO:0000256" key="13">
    <source>
        <dbReference type="HAMAP-Rule" id="MF_01522"/>
    </source>
</evidence>
<evidence type="ECO:0000256" key="11">
    <source>
        <dbReference type="ARBA" id="ARBA00023065"/>
    </source>
</evidence>
<keyword evidence="8 13" id="KW-0769">Symport</keyword>
<keyword evidence="5" id="KW-0997">Cell inner membrane</keyword>
<keyword evidence="7 13" id="KW-0812">Transmembrane</keyword>
<keyword evidence="6 13" id="KW-0633">Potassium transport</keyword>
<feature type="transmembrane region" description="Helical" evidence="13">
    <location>
        <begin position="170"/>
        <end position="192"/>
    </location>
</feature>
<dbReference type="HAMAP" id="MF_01522">
    <property type="entry name" value="Kup"/>
    <property type="match status" value="1"/>
</dbReference>
<evidence type="ECO:0000256" key="9">
    <source>
        <dbReference type="ARBA" id="ARBA00022958"/>
    </source>
</evidence>
<feature type="transmembrane region" description="Helical" evidence="13">
    <location>
        <begin position="285"/>
        <end position="310"/>
    </location>
</feature>
<keyword evidence="10 13" id="KW-1133">Transmembrane helix</keyword>
<comment type="caution">
    <text evidence="16">The sequence shown here is derived from an EMBL/GenBank/DDBJ whole genome shotgun (WGS) entry which is preliminary data.</text>
</comment>
<comment type="function">
    <text evidence="13">Transport of potassium into the cell. Likely operates as a K(+):H(+) symporter.</text>
</comment>
<reference evidence="16 17" key="1">
    <citation type="journal article" date="2015" name="Phytopathology">
        <title>Genomes of Candidatus Liberibacter solanacearum haplotype A from New Zealand and the USA suggest significant genome plasticity in the species.</title>
        <authorList>
            <person name="Thompson S.M."/>
            <person name="Johnson C.P."/>
            <person name="Lu A.Y."/>
            <person name="Frampton R.A."/>
            <person name="Sullivan K.L."/>
            <person name="Fiers M.W."/>
            <person name="Crowhurst R.N."/>
            <person name="Pitman A.R."/>
            <person name="Scott I."/>
            <person name="Gudmestad N.C."/>
            <person name="Smith G.R."/>
        </authorList>
    </citation>
    <scope>NUCLEOTIDE SEQUENCE [LARGE SCALE GENOMIC DNA]</scope>
    <source>
        <strain evidence="16 17">LsoNZ1</strain>
    </source>
</reference>
<dbReference type="Pfam" id="PF02705">
    <property type="entry name" value="K_trans"/>
    <property type="match status" value="1"/>
</dbReference>